<dbReference type="FunFam" id="2.40.10.10:FF:000001">
    <property type="entry name" value="Periplasmic serine protease DegS"/>
    <property type="match status" value="1"/>
</dbReference>
<dbReference type="InterPro" id="IPR036034">
    <property type="entry name" value="PDZ_sf"/>
</dbReference>
<dbReference type="PRINTS" id="PR00834">
    <property type="entry name" value="PROTEASES2C"/>
</dbReference>
<dbReference type="RefSeq" id="WP_045979161.1">
    <property type="nucleotide sequence ID" value="NZ_JXXY01000006.1"/>
</dbReference>
<dbReference type="Pfam" id="PF13365">
    <property type="entry name" value="Trypsin_2"/>
    <property type="match status" value="1"/>
</dbReference>
<evidence type="ECO:0000256" key="5">
    <source>
        <dbReference type="ARBA" id="ARBA00022737"/>
    </source>
</evidence>
<protein>
    <submittedName>
        <fullName evidence="13">Serine endoprotease DegQ</fullName>
    </submittedName>
</protein>
<feature type="signal peptide" evidence="11">
    <location>
        <begin position="1"/>
        <end position="26"/>
    </location>
</feature>
<dbReference type="OrthoDB" id="9758917at2"/>
<feature type="active site" description="Charge relay system" evidence="9">
    <location>
        <position position="210"/>
    </location>
</feature>
<dbReference type="PANTHER" id="PTHR22939">
    <property type="entry name" value="SERINE PROTEASE FAMILY S1C HTRA-RELATED"/>
    <property type="match status" value="1"/>
</dbReference>
<evidence type="ECO:0000256" key="6">
    <source>
        <dbReference type="ARBA" id="ARBA00022764"/>
    </source>
</evidence>
<evidence type="ECO:0000256" key="3">
    <source>
        <dbReference type="ARBA" id="ARBA00022670"/>
    </source>
</evidence>
<dbReference type="EMBL" id="JXXZ01000002">
    <property type="protein sequence ID" value="KJZ01732.1"/>
    <property type="molecule type" value="Genomic_DNA"/>
</dbReference>
<evidence type="ECO:0000256" key="4">
    <source>
        <dbReference type="ARBA" id="ARBA00022729"/>
    </source>
</evidence>
<dbReference type="GO" id="GO:0042597">
    <property type="term" value="C:periplasmic space"/>
    <property type="evidence" value="ECO:0007669"/>
    <property type="project" value="UniProtKB-SubCell"/>
</dbReference>
<dbReference type="PATRIC" id="fig|151081.8.peg.1568"/>
<keyword evidence="6" id="KW-0574">Periplasm</keyword>
<feature type="domain" description="PDZ" evidence="12">
    <location>
        <begin position="254"/>
        <end position="345"/>
    </location>
</feature>
<dbReference type="Gene3D" id="2.30.42.10">
    <property type="match status" value="2"/>
</dbReference>
<dbReference type="GO" id="GO:0006508">
    <property type="term" value="P:proteolysis"/>
    <property type="evidence" value="ECO:0007669"/>
    <property type="project" value="UniProtKB-KW"/>
</dbReference>
<organism evidence="13 14">
    <name type="scientific">Pseudoalteromonas ruthenica</name>
    <dbReference type="NCBI Taxonomy" id="151081"/>
    <lineage>
        <taxon>Bacteria</taxon>
        <taxon>Pseudomonadati</taxon>
        <taxon>Pseudomonadota</taxon>
        <taxon>Gammaproteobacteria</taxon>
        <taxon>Alteromonadales</taxon>
        <taxon>Pseudoalteromonadaceae</taxon>
        <taxon>Pseudoalteromonas</taxon>
    </lineage>
</organism>
<proteinExistence type="inferred from homology"/>
<dbReference type="InterPro" id="IPR041489">
    <property type="entry name" value="PDZ_6"/>
</dbReference>
<keyword evidence="14" id="KW-1185">Reference proteome</keyword>
<keyword evidence="7" id="KW-0378">Hydrolase</keyword>
<evidence type="ECO:0000313" key="14">
    <source>
        <dbReference type="Proteomes" id="UP000033664"/>
    </source>
</evidence>
<dbReference type="GeneID" id="58227243"/>
<name>A0A0F4Q5A1_9GAMM</name>
<evidence type="ECO:0000256" key="2">
    <source>
        <dbReference type="ARBA" id="ARBA00010541"/>
    </source>
</evidence>
<dbReference type="NCBIfam" id="TIGR02037">
    <property type="entry name" value="degP_htrA_DO"/>
    <property type="match status" value="1"/>
</dbReference>
<dbReference type="AlphaFoldDB" id="A0A0F4Q5A1"/>
<dbReference type="Proteomes" id="UP000033664">
    <property type="component" value="Unassembled WGS sequence"/>
</dbReference>
<keyword evidence="5" id="KW-0677">Repeat</keyword>
<sequence length="450" mass="47551">MKMKLSIISAAILSATLLAQPSTSHAKLPVAVDGQQLPTLAPMLERVTPGVVSIRVSGSKEVRRRVDPFDFFFGRPQPRSQKRPFSGLGSGVIIDADEGYVVTNNHVIADAEEMVVTLEDGREFEATLVGADKESDIALLQVDGEDLTEVKLADSDKLRVGDFSVAIGNPFGLSHTVTSGIVSALGRSGLNIEGYEDFIQTDAAINQGNSGGALVNLKGELIGINTAILGASGGNVGIGFAIPSNMMKNLVDQIVEYGQVRRGSLGVAGRTLDAGYAEALDLDVKQGAMVERVVEDSAAEKAGIKAGDVIISVNGDDIKSFAELAGKIATLGEGKEVEIGIFRDDEEIELDVTLAAADNVTEEAAEIHRALAGAELESGKRNGIKGVIINSVDPRSVAARLGLEEGDIITQVNRERVETVRELANLIKDIQGNIVLVVRRGNSTFFAPIQ</sequence>
<dbReference type="InterPro" id="IPR001940">
    <property type="entry name" value="Peptidase_S1C"/>
</dbReference>
<dbReference type="Gene3D" id="2.40.10.120">
    <property type="match status" value="1"/>
</dbReference>
<feature type="active site" description="Charge relay system" evidence="9">
    <location>
        <position position="136"/>
    </location>
</feature>
<evidence type="ECO:0000256" key="1">
    <source>
        <dbReference type="ARBA" id="ARBA00004418"/>
    </source>
</evidence>
<comment type="caution">
    <text evidence="13">The sequence shown here is derived from an EMBL/GenBank/DDBJ whole genome shotgun (WGS) entry which is preliminary data.</text>
</comment>
<keyword evidence="3 13" id="KW-0645">Protease</keyword>
<dbReference type="InterPro" id="IPR011782">
    <property type="entry name" value="Pept_S1C_Do"/>
</dbReference>
<evidence type="ECO:0000256" key="7">
    <source>
        <dbReference type="ARBA" id="ARBA00022801"/>
    </source>
</evidence>
<comment type="subcellular location">
    <subcellularLocation>
        <location evidence="1">Periplasm</location>
    </subcellularLocation>
</comment>
<accession>A0A0F4Q5A1</accession>
<evidence type="ECO:0000313" key="13">
    <source>
        <dbReference type="EMBL" id="KJZ01732.1"/>
    </source>
</evidence>
<feature type="binding site" evidence="10">
    <location>
        <begin position="265"/>
        <end position="269"/>
    </location>
    <ligand>
        <name>substrate</name>
    </ligand>
</feature>
<dbReference type="SMART" id="SM00228">
    <property type="entry name" value="PDZ"/>
    <property type="match status" value="2"/>
</dbReference>
<gene>
    <name evidence="13" type="ORF">TW72_01940</name>
</gene>
<dbReference type="SUPFAM" id="SSF50494">
    <property type="entry name" value="Trypsin-like serine proteases"/>
    <property type="match status" value="1"/>
</dbReference>
<feature type="binding site" evidence="10">
    <location>
        <position position="106"/>
    </location>
    <ligand>
        <name>substrate</name>
    </ligand>
</feature>
<feature type="domain" description="PDZ" evidence="12">
    <location>
        <begin position="351"/>
        <end position="442"/>
    </location>
</feature>
<evidence type="ECO:0000256" key="11">
    <source>
        <dbReference type="SAM" id="SignalP"/>
    </source>
</evidence>
<dbReference type="InterPro" id="IPR009003">
    <property type="entry name" value="Peptidase_S1_PA"/>
</dbReference>
<dbReference type="PROSITE" id="PS50106">
    <property type="entry name" value="PDZ"/>
    <property type="match status" value="2"/>
</dbReference>
<dbReference type="eggNOG" id="COG0265">
    <property type="taxonomic scope" value="Bacteria"/>
</dbReference>
<feature type="active site" description="Charge relay system" evidence="9">
    <location>
        <position position="106"/>
    </location>
</feature>
<dbReference type="FunFam" id="2.40.10.120:FF:000001">
    <property type="entry name" value="Periplasmic serine endoprotease DegP-like"/>
    <property type="match status" value="1"/>
</dbReference>
<reference evidence="13 14" key="1">
    <citation type="journal article" date="2015" name="BMC Genomics">
        <title>Genome mining reveals unlocked bioactive potential of marine Gram-negative bacteria.</title>
        <authorList>
            <person name="Machado H."/>
            <person name="Sonnenschein E.C."/>
            <person name="Melchiorsen J."/>
            <person name="Gram L."/>
        </authorList>
    </citation>
    <scope>NUCLEOTIDE SEQUENCE [LARGE SCALE GENOMIC DNA]</scope>
    <source>
        <strain evidence="13 14">S3137</strain>
    </source>
</reference>
<feature type="binding site" evidence="10">
    <location>
        <begin position="208"/>
        <end position="210"/>
    </location>
    <ligand>
        <name>substrate</name>
    </ligand>
</feature>
<feature type="chain" id="PRO_5039690836" evidence="11">
    <location>
        <begin position="27"/>
        <end position="450"/>
    </location>
</feature>
<evidence type="ECO:0000256" key="8">
    <source>
        <dbReference type="ARBA" id="ARBA00022825"/>
    </source>
</evidence>
<keyword evidence="4 11" id="KW-0732">Signal</keyword>
<dbReference type="Pfam" id="PF17820">
    <property type="entry name" value="PDZ_6"/>
    <property type="match status" value="1"/>
</dbReference>
<dbReference type="InterPro" id="IPR001478">
    <property type="entry name" value="PDZ"/>
</dbReference>
<keyword evidence="8" id="KW-0720">Serine protease</keyword>
<evidence type="ECO:0000259" key="12">
    <source>
        <dbReference type="PROSITE" id="PS50106"/>
    </source>
</evidence>
<evidence type="ECO:0000256" key="10">
    <source>
        <dbReference type="PIRSR" id="PIRSR611782-2"/>
    </source>
</evidence>
<comment type="similarity">
    <text evidence="2">Belongs to the peptidase S1C family.</text>
</comment>
<evidence type="ECO:0000256" key="9">
    <source>
        <dbReference type="PIRSR" id="PIRSR611782-1"/>
    </source>
</evidence>
<dbReference type="GO" id="GO:0004252">
    <property type="term" value="F:serine-type endopeptidase activity"/>
    <property type="evidence" value="ECO:0007669"/>
    <property type="project" value="InterPro"/>
</dbReference>
<dbReference type="Pfam" id="PF13180">
    <property type="entry name" value="PDZ_2"/>
    <property type="match status" value="1"/>
</dbReference>
<feature type="binding site" evidence="10">
    <location>
        <position position="136"/>
    </location>
    <ligand>
        <name>substrate</name>
    </ligand>
</feature>
<dbReference type="SUPFAM" id="SSF50156">
    <property type="entry name" value="PDZ domain-like"/>
    <property type="match status" value="2"/>
</dbReference>
<dbReference type="PANTHER" id="PTHR22939:SF129">
    <property type="entry name" value="SERINE PROTEASE HTRA2, MITOCHONDRIAL"/>
    <property type="match status" value="1"/>
</dbReference>